<dbReference type="Proteomes" id="UP001054846">
    <property type="component" value="Chromosome"/>
</dbReference>
<keyword evidence="3" id="KW-1003">Cell membrane</keyword>
<feature type="transmembrane region" description="Helical" evidence="7">
    <location>
        <begin position="20"/>
        <end position="40"/>
    </location>
</feature>
<gene>
    <name evidence="9" type="ORF">ISF26_21330</name>
</gene>
<feature type="transmembrane region" description="Helical" evidence="7">
    <location>
        <begin position="356"/>
        <end position="374"/>
    </location>
</feature>
<feature type="domain" description="ABC3 transporter permease C-terminal" evidence="8">
    <location>
        <begin position="271"/>
        <end position="381"/>
    </location>
</feature>
<evidence type="ECO:0000259" key="8">
    <source>
        <dbReference type="Pfam" id="PF02687"/>
    </source>
</evidence>
<accession>A0ABY3PKW9</accession>
<evidence type="ECO:0000256" key="3">
    <source>
        <dbReference type="ARBA" id="ARBA00022475"/>
    </source>
</evidence>
<dbReference type="InterPro" id="IPR005891">
    <property type="entry name" value="DevC"/>
</dbReference>
<reference evidence="9 10" key="1">
    <citation type="journal article" date="2021" name="Genome Biol. Evol.">
        <title>Complete Genome Sequencing of a Novel Gloeobacter Species from a Waterfall Cave in Mexico.</title>
        <authorList>
            <person name="Saw J.H."/>
            <person name="Cardona T."/>
            <person name="Montejano G."/>
        </authorList>
    </citation>
    <scope>NUCLEOTIDE SEQUENCE [LARGE SCALE GENOMIC DNA]</scope>
    <source>
        <strain evidence="9">MG652769</strain>
    </source>
</reference>
<sequence>MDSFRMPLAWLQLRRERTRLLVGVSGITFAVVLIFMQMGFRSALFDSAVGMHSGLQGEIVLISPRSVALIAMEQFSKRTLYQALGTAGVASVSPIYVESALWRNPETRVTRNIRVYGFNPNEHVFALPGVTEQRPLLNEPDTVLFDRGSRSEYGPVPRLIERQGEVVTEVDERRVSVRGLITLGVSFGSDGHLITSDQNFLRIFAKRRSKGFIDIGLIRLVPGTDTARVLADLRARLPQNVRVLTKQEYKDFEVNYWNTSTPIGFTFTLGAIMGFVVGSIIVYQVLYTDVAEHLAEYATLKAIGYGDRYFLGVVFQSAVILAALGFVPGLAIAWGLYELTRSATLLPLFMVVDRSLLVLGLTFGMCLLSGMVAVRKLRDADPADIF</sequence>
<dbReference type="RefSeq" id="WP_230841322.1">
    <property type="nucleotide sequence ID" value="NZ_CP063845.1"/>
</dbReference>
<evidence type="ECO:0000256" key="7">
    <source>
        <dbReference type="SAM" id="Phobius"/>
    </source>
</evidence>
<keyword evidence="10" id="KW-1185">Reference proteome</keyword>
<dbReference type="InterPro" id="IPR051125">
    <property type="entry name" value="ABC-4/HrtB_transporter"/>
</dbReference>
<dbReference type="PIRSF" id="PIRSF031773">
    <property type="entry name" value="DevC"/>
    <property type="match status" value="1"/>
</dbReference>
<dbReference type="NCBIfam" id="TIGR01185">
    <property type="entry name" value="devC"/>
    <property type="match status" value="1"/>
</dbReference>
<comment type="subcellular location">
    <subcellularLocation>
        <location evidence="1">Cell membrane</location>
        <topology evidence="1">Multi-pass membrane protein</topology>
    </subcellularLocation>
</comment>
<keyword evidence="6 7" id="KW-0472">Membrane</keyword>
<protein>
    <submittedName>
        <fullName evidence="9">FtsX-like permease family protein</fullName>
    </submittedName>
</protein>
<evidence type="ECO:0000256" key="5">
    <source>
        <dbReference type="ARBA" id="ARBA00022989"/>
    </source>
</evidence>
<dbReference type="Pfam" id="PF02687">
    <property type="entry name" value="FtsX"/>
    <property type="match status" value="1"/>
</dbReference>
<proteinExistence type="predicted"/>
<organism evidence="9 10">
    <name type="scientific">Gloeobacter morelensis MG652769</name>
    <dbReference type="NCBI Taxonomy" id="2781736"/>
    <lineage>
        <taxon>Bacteria</taxon>
        <taxon>Bacillati</taxon>
        <taxon>Cyanobacteriota</taxon>
        <taxon>Cyanophyceae</taxon>
        <taxon>Gloeobacterales</taxon>
        <taxon>Gloeobacteraceae</taxon>
        <taxon>Gloeobacter</taxon>
        <taxon>Gloeobacter morelensis</taxon>
    </lineage>
</organism>
<evidence type="ECO:0000313" key="10">
    <source>
        <dbReference type="Proteomes" id="UP001054846"/>
    </source>
</evidence>
<keyword evidence="5 7" id="KW-1133">Transmembrane helix</keyword>
<dbReference type="EMBL" id="CP063845">
    <property type="protein sequence ID" value="UFP94264.1"/>
    <property type="molecule type" value="Genomic_DNA"/>
</dbReference>
<evidence type="ECO:0000256" key="6">
    <source>
        <dbReference type="ARBA" id="ARBA00023136"/>
    </source>
</evidence>
<dbReference type="PANTHER" id="PTHR43738">
    <property type="entry name" value="ABC TRANSPORTER, MEMBRANE PROTEIN"/>
    <property type="match status" value="1"/>
</dbReference>
<feature type="transmembrane region" description="Helical" evidence="7">
    <location>
        <begin position="263"/>
        <end position="288"/>
    </location>
</feature>
<dbReference type="InterPro" id="IPR003838">
    <property type="entry name" value="ABC3_permease_C"/>
</dbReference>
<evidence type="ECO:0000256" key="4">
    <source>
        <dbReference type="ARBA" id="ARBA00022692"/>
    </source>
</evidence>
<keyword evidence="2" id="KW-0813">Transport</keyword>
<name>A0ABY3PKW9_9CYAN</name>
<evidence type="ECO:0000256" key="1">
    <source>
        <dbReference type="ARBA" id="ARBA00004651"/>
    </source>
</evidence>
<keyword evidence="4 7" id="KW-0812">Transmembrane</keyword>
<feature type="transmembrane region" description="Helical" evidence="7">
    <location>
        <begin position="309"/>
        <end position="336"/>
    </location>
</feature>
<evidence type="ECO:0000256" key="2">
    <source>
        <dbReference type="ARBA" id="ARBA00022448"/>
    </source>
</evidence>
<evidence type="ECO:0000313" key="9">
    <source>
        <dbReference type="EMBL" id="UFP94264.1"/>
    </source>
</evidence>
<dbReference type="PANTHER" id="PTHR43738:SF1">
    <property type="entry name" value="HEMIN TRANSPORT SYSTEM PERMEASE PROTEIN HRTB-RELATED"/>
    <property type="match status" value="1"/>
</dbReference>